<dbReference type="GO" id="GO:0071555">
    <property type="term" value="P:cell wall organization"/>
    <property type="evidence" value="ECO:0007669"/>
    <property type="project" value="TreeGrafter"/>
</dbReference>
<dbReference type="GO" id="GO:0016780">
    <property type="term" value="F:phosphotransferase activity, for other substituted phosphate groups"/>
    <property type="evidence" value="ECO:0007669"/>
    <property type="project" value="InterPro"/>
</dbReference>
<reference evidence="9" key="1">
    <citation type="submission" date="2010-01" db="EMBL/GenBank/DDBJ databases">
        <title>Genome fragments of uncultured bacteria from the North Pacific subtropical Gyre.</title>
        <authorList>
            <person name="Pham V.D."/>
            <person name="Delong E.F."/>
        </authorList>
    </citation>
    <scope>NUCLEOTIDE SEQUENCE</scope>
</reference>
<feature type="binding site" evidence="7">
    <location>
        <position position="132"/>
    </location>
    <ligand>
        <name>Mg(2+)</name>
        <dbReference type="ChEBI" id="CHEBI:18420"/>
    </ligand>
</feature>
<feature type="transmembrane region" description="Helical" evidence="8">
    <location>
        <begin position="140"/>
        <end position="160"/>
    </location>
</feature>
<dbReference type="GO" id="GO:0005886">
    <property type="term" value="C:plasma membrane"/>
    <property type="evidence" value="ECO:0007669"/>
    <property type="project" value="UniProtKB-SubCell"/>
</dbReference>
<organism evidence="9">
    <name type="scientific">uncultured verrucomicrobium HF0500_08N17</name>
    <dbReference type="NCBI Taxonomy" id="723597"/>
    <lineage>
        <taxon>Bacteria</taxon>
        <taxon>Pseudomonadati</taxon>
        <taxon>Verrucomicrobiota</taxon>
        <taxon>environmental samples</taxon>
    </lineage>
</organism>
<evidence type="ECO:0000256" key="3">
    <source>
        <dbReference type="ARBA" id="ARBA00022679"/>
    </source>
</evidence>
<accession>E7C4X8</accession>
<protein>
    <submittedName>
        <fullName evidence="9">UDP-N-acetylmuramyl pentapeptide phosphotransferase/UDP-N-acetylglucosamine-1-phosphate transferase</fullName>
    </submittedName>
</protein>
<feature type="transmembrane region" description="Helical" evidence="8">
    <location>
        <begin position="296"/>
        <end position="317"/>
    </location>
</feature>
<feature type="transmembrane region" description="Helical" evidence="8">
    <location>
        <begin position="52"/>
        <end position="68"/>
    </location>
</feature>
<dbReference type="AlphaFoldDB" id="E7C4X8"/>
<comment type="cofactor">
    <cofactor evidence="7">
        <name>Mg(2+)</name>
        <dbReference type="ChEBI" id="CHEBI:18420"/>
    </cofactor>
</comment>
<comment type="subcellular location">
    <subcellularLocation>
        <location evidence="1">Cell membrane</location>
        <topology evidence="1">Multi-pass membrane protein</topology>
    </subcellularLocation>
</comment>
<sequence>MHRVLTNYRIIDTPNSRSSHKSPTVKGGGIGIVVLILTIGFVLCYLRASTEGLIILCCVTFVAVISFLDDLYTLNTLFRFSCHSLAAVVGFACLLFHYPLSFTFEIVNHAFTWTLIFFLTFIVITGYTNAFNFMDGINGIAAVQAIITGIGTALLLGLNYDDWNSLPVLLNLLIASCALGFLPHNFPSPRMFMGDVGSATLGYFLAILVCWSFCMYGKTIIIPLLLLHSNFILDTGITLIRRIANKEKWHQAHCDHFYQKLIRAGKSHTQVTSIEAVIQIFVLIILLNYPKYSNTICFFVSLFVIVIWLSFFFYAELKLRRMITVR</sequence>
<evidence type="ECO:0000313" key="9">
    <source>
        <dbReference type="EMBL" id="ADI22502.1"/>
    </source>
</evidence>
<evidence type="ECO:0000256" key="6">
    <source>
        <dbReference type="ARBA" id="ARBA00023136"/>
    </source>
</evidence>
<feature type="transmembrane region" description="Helical" evidence="8">
    <location>
        <begin position="196"/>
        <end position="214"/>
    </location>
</feature>
<keyword evidence="3 9" id="KW-0808">Transferase</keyword>
<dbReference type="PANTHER" id="PTHR22926">
    <property type="entry name" value="PHOSPHO-N-ACETYLMURAMOYL-PENTAPEPTIDE-TRANSFERASE"/>
    <property type="match status" value="1"/>
</dbReference>
<keyword evidence="7" id="KW-0479">Metal-binding</keyword>
<keyword evidence="2" id="KW-1003">Cell membrane</keyword>
<name>E7C4X8_9BACT</name>
<evidence type="ECO:0000256" key="2">
    <source>
        <dbReference type="ARBA" id="ARBA00022475"/>
    </source>
</evidence>
<keyword evidence="7" id="KW-0460">Magnesium</keyword>
<feature type="transmembrane region" description="Helical" evidence="8">
    <location>
        <begin position="271"/>
        <end position="290"/>
    </location>
</feature>
<keyword evidence="6 8" id="KW-0472">Membrane</keyword>
<feature type="transmembrane region" description="Helical" evidence="8">
    <location>
        <begin position="110"/>
        <end position="128"/>
    </location>
</feature>
<feature type="binding site" evidence="7">
    <location>
        <position position="195"/>
    </location>
    <ligand>
        <name>Mg(2+)</name>
        <dbReference type="ChEBI" id="CHEBI:18420"/>
    </ligand>
</feature>
<keyword evidence="4 8" id="KW-0812">Transmembrane</keyword>
<evidence type="ECO:0000256" key="1">
    <source>
        <dbReference type="ARBA" id="ARBA00004651"/>
    </source>
</evidence>
<evidence type="ECO:0000256" key="7">
    <source>
        <dbReference type="PIRSR" id="PIRSR600715-1"/>
    </source>
</evidence>
<dbReference type="GO" id="GO:0009103">
    <property type="term" value="P:lipopolysaccharide biosynthetic process"/>
    <property type="evidence" value="ECO:0007669"/>
    <property type="project" value="TreeGrafter"/>
</dbReference>
<keyword evidence="5 8" id="KW-1133">Transmembrane helix</keyword>
<evidence type="ECO:0000256" key="8">
    <source>
        <dbReference type="SAM" id="Phobius"/>
    </source>
</evidence>
<evidence type="ECO:0000256" key="5">
    <source>
        <dbReference type="ARBA" id="ARBA00022989"/>
    </source>
</evidence>
<feature type="transmembrane region" description="Helical" evidence="8">
    <location>
        <begin position="166"/>
        <end position="184"/>
    </location>
</feature>
<feature type="transmembrane region" description="Helical" evidence="8">
    <location>
        <begin position="27"/>
        <end position="46"/>
    </location>
</feature>
<dbReference type="InterPro" id="IPR000715">
    <property type="entry name" value="Glycosyl_transferase_4"/>
</dbReference>
<dbReference type="CDD" id="cd06854">
    <property type="entry name" value="GT_WbpL_WbcO_like"/>
    <property type="match status" value="1"/>
</dbReference>
<dbReference type="Pfam" id="PF00953">
    <property type="entry name" value="Glycos_transf_4"/>
    <property type="match status" value="1"/>
</dbReference>
<evidence type="ECO:0000256" key="4">
    <source>
        <dbReference type="ARBA" id="ARBA00022692"/>
    </source>
</evidence>
<dbReference type="GO" id="GO:0046872">
    <property type="term" value="F:metal ion binding"/>
    <property type="evidence" value="ECO:0007669"/>
    <property type="project" value="UniProtKB-KW"/>
</dbReference>
<proteinExistence type="predicted"/>
<dbReference type="PANTHER" id="PTHR22926:SF3">
    <property type="entry name" value="UNDECAPRENYL-PHOSPHATE ALPHA-N-ACETYLGLUCOSAMINYL 1-PHOSPHATE TRANSFERASE"/>
    <property type="match status" value="1"/>
</dbReference>
<dbReference type="GO" id="GO:0044038">
    <property type="term" value="P:cell wall macromolecule biosynthetic process"/>
    <property type="evidence" value="ECO:0007669"/>
    <property type="project" value="TreeGrafter"/>
</dbReference>
<dbReference type="EMBL" id="GU567988">
    <property type="protein sequence ID" value="ADI22502.1"/>
    <property type="molecule type" value="Genomic_DNA"/>
</dbReference>
<feature type="transmembrane region" description="Helical" evidence="8">
    <location>
        <begin position="80"/>
        <end position="98"/>
    </location>
</feature>